<gene>
    <name evidence="1" type="ORF">AT746_18800</name>
</gene>
<name>A0A0U2ZB12_9ALTE</name>
<dbReference type="STRING" id="1526571.AT746_18800"/>
<reference evidence="1 2" key="1">
    <citation type="submission" date="2015-12" db="EMBL/GenBank/DDBJ databases">
        <title>Complete genome of Lacimicrobium alkaliphilum KCTC 32984.</title>
        <authorList>
            <person name="Kim S.-G."/>
            <person name="Lee Y.-J."/>
        </authorList>
    </citation>
    <scope>NUCLEOTIDE SEQUENCE [LARGE SCALE GENOMIC DNA]</scope>
    <source>
        <strain evidence="1 2">YelD216</strain>
    </source>
</reference>
<evidence type="ECO:0000313" key="2">
    <source>
        <dbReference type="Proteomes" id="UP000068447"/>
    </source>
</evidence>
<sequence length="107" mass="12396">MTNPKHLYKVQFISNAEHYEVYVREVSQGAMFGFIEIADFVWNTQSSVVVDPGQEKLKSEFESVTRTYIPMHNVLRIDEVKKQGTAKISELSEKVTRFPKPVYTPKK</sequence>
<protein>
    <recommendedName>
        <fullName evidence="3">DUF1820 domain-containing protein</fullName>
    </recommendedName>
</protein>
<dbReference type="EMBL" id="CP013650">
    <property type="protein sequence ID" value="ALT00116.1"/>
    <property type="molecule type" value="Genomic_DNA"/>
</dbReference>
<accession>A0A0U2ZB12</accession>
<dbReference type="AlphaFoldDB" id="A0A0U2ZB12"/>
<evidence type="ECO:0008006" key="3">
    <source>
        <dbReference type="Google" id="ProtNLM"/>
    </source>
</evidence>
<dbReference type="Pfam" id="PF08850">
    <property type="entry name" value="DUF1820"/>
    <property type="match status" value="1"/>
</dbReference>
<keyword evidence="2" id="KW-1185">Reference proteome</keyword>
<evidence type="ECO:0000313" key="1">
    <source>
        <dbReference type="EMBL" id="ALT00116.1"/>
    </source>
</evidence>
<dbReference type="RefSeq" id="WP_062483561.1">
    <property type="nucleotide sequence ID" value="NZ_CP013650.1"/>
</dbReference>
<dbReference type="Proteomes" id="UP000068447">
    <property type="component" value="Chromosome"/>
</dbReference>
<dbReference type="OrthoDB" id="5641137at2"/>
<dbReference type="KEGG" id="lal:AT746_18800"/>
<organism evidence="1 2">
    <name type="scientific">Lacimicrobium alkaliphilum</name>
    <dbReference type="NCBI Taxonomy" id="1526571"/>
    <lineage>
        <taxon>Bacteria</taxon>
        <taxon>Pseudomonadati</taxon>
        <taxon>Pseudomonadota</taxon>
        <taxon>Gammaproteobacteria</taxon>
        <taxon>Alteromonadales</taxon>
        <taxon>Alteromonadaceae</taxon>
        <taxon>Lacimicrobium</taxon>
    </lineage>
</organism>
<dbReference type="InterPro" id="IPR014949">
    <property type="entry name" value="DUF1820"/>
</dbReference>
<proteinExistence type="predicted"/>